<dbReference type="PANTHER" id="PTHR47969:SF6">
    <property type="entry name" value="KINESIN-LIKE PROTEIN KIN-4C"/>
    <property type="match status" value="1"/>
</dbReference>
<dbReference type="AlphaFoldDB" id="A0A0D3DL45"/>
<feature type="region of interest" description="Disordered" evidence="2">
    <location>
        <begin position="361"/>
        <end position="392"/>
    </location>
</feature>
<feature type="compositionally biased region" description="Basic and acidic residues" evidence="2">
    <location>
        <begin position="456"/>
        <end position="466"/>
    </location>
</feature>
<dbReference type="InterPro" id="IPR033467">
    <property type="entry name" value="Tesmin/TSO1-like_CXC"/>
</dbReference>
<dbReference type="GO" id="GO:0007018">
    <property type="term" value="P:microtubule-based movement"/>
    <property type="evidence" value="ECO:0007669"/>
    <property type="project" value="InterPro"/>
</dbReference>
<dbReference type="SMART" id="SM01114">
    <property type="entry name" value="CXC"/>
    <property type="match status" value="1"/>
</dbReference>
<reference evidence="4" key="2">
    <citation type="submission" date="2015-03" db="UniProtKB">
        <authorList>
            <consortium name="EnsemblPlants"/>
        </authorList>
    </citation>
    <scope>IDENTIFICATION</scope>
</reference>
<feature type="region of interest" description="Disordered" evidence="2">
    <location>
        <begin position="456"/>
        <end position="497"/>
    </location>
</feature>
<dbReference type="Pfam" id="PF25764">
    <property type="entry name" value="KIF21A_4th"/>
    <property type="match status" value="1"/>
</dbReference>
<feature type="region of interest" description="Disordered" evidence="2">
    <location>
        <begin position="1"/>
        <end position="20"/>
    </location>
</feature>
<dbReference type="eggNOG" id="KOG0244">
    <property type="taxonomic scope" value="Eukaryota"/>
</dbReference>
<proteinExistence type="predicted"/>
<dbReference type="Gramene" id="Bo8g030820.1">
    <property type="protein sequence ID" value="Bo8g030820.1"/>
    <property type="gene ID" value="Bo8g030820"/>
</dbReference>
<feature type="domain" description="Tesmin/TSO1-like CXC" evidence="3">
    <location>
        <begin position="400"/>
        <end position="444"/>
    </location>
</feature>
<dbReference type="Proteomes" id="UP000032141">
    <property type="component" value="Chromosome C8"/>
</dbReference>
<dbReference type="GO" id="GO:0051231">
    <property type="term" value="P:spindle elongation"/>
    <property type="evidence" value="ECO:0007669"/>
    <property type="project" value="TreeGrafter"/>
</dbReference>
<accession>A0A0D3DL45</accession>
<feature type="compositionally biased region" description="Basic residues" evidence="2">
    <location>
        <begin position="485"/>
        <end position="497"/>
    </location>
</feature>
<evidence type="ECO:0000256" key="1">
    <source>
        <dbReference type="SAM" id="Coils"/>
    </source>
</evidence>
<keyword evidence="5" id="KW-1185">Reference proteome</keyword>
<dbReference type="GO" id="GO:0007052">
    <property type="term" value="P:mitotic spindle organization"/>
    <property type="evidence" value="ECO:0007669"/>
    <property type="project" value="TreeGrafter"/>
</dbReference>
<feature type="compositionally biased region" description="Low complexity" evidence="2">
    <location>
        <begin position="84"/>
        <end position="94"/>
    </location>
</feature>
<evidence type="ECO:0000259" key="3">
    <source>
        <dbReference type="SMART" id="SM01114"/>
    </source>
</evidence>
<dbReference type="GO" id="GO:0003777">
    <property type="term" value="F:microtubule motor activity"/>
    <property type="evidence" value="ECO:0007669"/>
    <property type="project" value="InterPro"/>
</dbReference>
<keyword evidence="1" id="KW-0175">Coiled coil</keyword>
<feature type="coiled-coil region" evidence="1">
    <location>
        <begin position="246"/>
        <end position="280"/>
    </location>
</feature>
<feature type="compositionally biased region" description="Polar residues" evidence="2">
    <location>
        <begin position="361"/>
        <end position="389"/>
    </location>
</feature>
<dbReference type="PANTHER" id="PTHR47969">
    <property type="entry name" value="CHROMOSOME-ASSOCIATED KINESIN KIF4A-RELATED"/>
    <property type="match status" value="1"/>
</dbReference>
<dbReference type="GO" id="GO:0005875">
    <property type="term" value="C:microtubule associated complex"/>
    <property type="evidence" value="ECO:0007669"/>
    <property type="project" value="TreeGrafter"/>
</dbReference>
<feature type="compositionally biased region" description="Basic and acidic residues" evidence="2">
    <location>
        <begin position="7"/>
        <end position="20"/>
    </location>
</feature>
<evidence type="ECO:0000256" key="2">
    <source>
        <dbReference type="SAM" id="MobiDB-lite"/>
    </source>
</evidence>
<dbReference type="STRING" id="109376.A0A0D3DL45"/>
<organism evidence="4 5">
    <name type="scientific">Brassica oleracea var. oleracea</name>
    <dbReference type="NCBI Taxonomy" id="109376"/>
    <lineage>
        <taxon>Eukaryota</taxon>
        <taxon>Viridiplantae</taxon>
        <taxon>Streptophyta</taxon>
        <taxon>Embryophyta</taxon>
        <taxon>Tracheophyta</taxon>
        <taxon>Spermatophyta</taxon>
        <taxon>Magnoliopsida</taxon>
        <taxon>eudicotyledons</taxon>
        <taxon>Gunneridae</taxon>
        <taxon>Pentapetalae</taxon>
        <taxon>rosids</taxon>
        <taxon>malvids</taxon>
        <taxon>Brassicales</taxon>
        <taxon>Brassicaceae</taxon>
        <taxon>Brassiceae</taxon>
        <taxon>Brassica</taxon>
    </lineage>
</organism>
<dbReference type="InterPro" id="IPR027640">
    <property type="entry name" value="Kinesin-like_fam"/>
</dbReference>
<feature type="region of interest" description="Disordered" evidence="2">
    <location>
        <begin position="81"/>
        <end position="120"/>
    </location>
</feature>
<dbReference type="EnsemblPlants" id="Bo8g030820.1">
    <property type="protein sequence ID" value="Bo8g030820.1"/>
    <property type="gene ID" value="Bo8g030820"/>
</dbReference>
<sequence>PLSSSPNRKEREEKRREEGALLVGSREKLALRLKMTKRNLRSKESTIGEDAELLFQKKIRDLESVNESLKRDVEELRSKLADVSVSSSGQSSREFSNKSIATKEKGMSSRSKSNPRSMCSTKKHITESCVKQVDGEVQKLKAQKVKLQCKIKLDSMQFRLSKASLEKETLQLKKDLRKSEFQKQVLSALNRRQKLILQLKNTQALTALKRLKLLLQPKKTLSKKNNGPPIGTSSTIQEPSNEVGLLVKLNKIHSGYERQMKEIAEEVKKFSLEASVLKAEFEGEQNSFSPSCDNALNQTPMDSELKELKEEFSKLSTLVSQMEMAKSQFSLTDKAQTVPAEYSIPSKDNEESNLVLSQQKTSEGTIYGTSDESSIEPSQVKETGETLSSEEAHCKKEPRKAEMCCSCTKKSLCKTKNCKCRANGSGCGISCGCIASKCSNRGENVRSDKATQAIVDGKKPVDDSKNANKQPLRDIGNIQEAGKVGKLRKVQKPVAKK</sequence>
<protein>
    <recommendedName>
        <fullName evidence="3">Tesmin/TSO1-like CXC domain-containing protein</fullName>
    </recommendedName>
</protein>
<evidence type="ECO:0000313" key="4">
    <source>
        <dbReference type="EnsemblPlants" id="Bo8g030820.1"/>
    </source>
</evidence>
<name>A0A0D3DL45_BRAOL</name>
<reference evidence="4 5" key="1">
    <citation type="journal article" date="2014" name="Genome Biol.">
        <title>Transcriptome and methylome profiling reveals relics of genome dominance in the mesopolyploid Brassica oleracea.</title>
        <authorList>
            <person name="Parkin I.A."/>
            <person name="Koh C."/>
            <person name="Tang H."/>
            <person name="Robinson S.J."/>
            <person name="Kagale S."/>
            <person name="Clarke W.E."/>
            <person name="Town C.D."/>
            <person name="Nixon J."/>
            <person name="Krishnakumar V."/>
            <person name="Bidwell S.L."/>
            <person name="Denoeud F."/>
            <person name="Belcram H."/>
            <person name="Links M.G."/>
            <person name="Just J."/>
            <person name="Clarke C."/>
            <person name="Bender T."/>
            <person name="Huebert T."/>
            <person name="Mason A.S."/>
            <person name="Pires J.C."/>
            <person name="Barker G."/>
            <person name="Moore J."/>
            <person name="Walley P.G."/>
            <person name="Manoli S."/>
            <person name="Batley J."/>
            <person name="Edwards D."/>
            <person name="Nelson M.N."/>
            <person name="Wang X."/>
            <person name="Paterson A.H."/>
            <person name="King G."/>
            <person name="Bancroft I."/>
            <person name="Chalhoub B."/>
            <person name="Sharpe A.G."/>
        </authorList>
    </citation>
    <scope>NUCLEOTIDE SEQUENCE</scope>
    <source>
        <strain evidence="4 5">cv. TO1000</strain>
    </source>
</reference>
<dbReference type="OMA" id="LCSQYES"/>
<evidence type="ECO:0000313" key="5">
    <source>
        <dbReference type="Proteomes" id="UP000032141"/>
    </source>
</evidence>
<feature type="compositionally biased region" description="Polar residues" evidence="2">
    <location>
        <begin position="108"/>
        <end position="120"/>
    </location>
</feature>
<dbReference type="HOGENOM" id="CLU_022399_0_0_1"/>